<reference evidence="2 3" key="1">
    <citation type="journal article" date="2020" name="ISME J.">
        <title>Enrichment and physiological characterization of a novel comammox Nitrospira indicates ammonium inhibition of complete nitrification.</title>
        <authorList>
            <person name="Sakoula D."/>
            <person name="Koch H."/>
            <person name="Frank J."/>
            <person name="Jetten M.S.M."/>
            <person name="van Kessel M.A.H.J."/>
            <person name="Lucker S."/>
        </authorList>
    </citation>
    <scope>NUCLEOTIDE SEQUENCE [LARGE SCALE GENOMIC DNA]</scope>
    <source>
        <strain evidence="2">Comreactor17</strain>
    </source>
</reference>
<evidence type="ECO:0000256" key="1">
    <source>
        <dbReference type="SAM" id="Phobius"/>
    </source>
</evidence>
<organism evidence="2 3">
    <name type="scientific">Candidatus Nitrospira kreftii</name>
    <dbReference type="NCBI Taxonomy" id="2652173"/>
    <lineage>
        <taxon>Bacteria</taxon>
        <taxon>Pseudomonadati</taxon>
        <taxon>Nitrospirota</taxon>
        <taxon>Nitrospiria</taxon>
        <taxon>Nitrospirales</taxon>
        <taxon>Nitrospiraceae</taxon>
        <taxon>Nitrospira</taxon>
    </lineage>
</organism>
<keyword evidence="1" id="KW-0472">Membrane</keyword>
<dbReference type="AlphaFoldDB" id="A0A7S8IZE5"/>
<feature type="transmembrane region" description="Helical" evidence="1">
    <location>
        <begin position="20"/>
        <end position="39"/>
    </location>
</feature>
<dbReference type="Proteomes" id="UP000593737">
    <property type="component" value="Chromosome"/>
</dbReference>
<proteinExistence type="predicted"/>
<protein>
    <submittedName>
        <fullName evidence="2">Uncharacterized protein</fullName>
    </submittedName>
</protein>
<dbReference type="SUPFAM" id="SSF54523">
    <property type="entry name" value="Pili subunits"/>
    <property type="match status" value="1"/>
</dbReference>
<dbReference type="KEGG" id="nkf:Nkreftii_001915"/>
<gene>
    <name evidence="2" type="ORF">Nkreftii_001915</name>
</gene>
<keyword evidence="1" id="KW-0812">Transmembrane</keyword>
<dbReference type="InterPro" id="IPR045584">
    <property type="entry name" value="Pilin-like"/>
</dbReference>
<name>A0A7S8IZE5_9BACT</name>
<dbReference type="SUPFAM" id="SSF81901">
    <property type="entry name" value="HCP-like"/>
    <property type="match status" value="1"/>
</dbReference>
<dbReference type="EMBL" id="CP047423">
    <property type="protein sequence ID" value="QPD04141.1"/>
    <property type="molecule type" value="Genomic_DNA"/>
</dbReference>
<accession>A0A7S8IZE5</accession>
<sequence length="310" mass="35177">MSRLSPLAIQPYTSSKEPVLAWTVVTMIALSFLALVILLQRNLDLRIDAHAAKIEELAQLPRGEYLKPALLGYDHLGADVLWLRLLQVVGKKENTADEYEWLYHALDVVTTLDPQYAYAYYVGGVVLNNYANRVDLSNRLLEKGHRENPGEWNLPFLLGHNHYFVLGDAPKGADYIARAARTSGAPDFLPGLATRMHAEAGNPEVALQFLEALWRENPDLVVREKLETRAKEVMIERDLRMLEQSIRNYQKKYQAYPKTLTELISAGYLPRIPEEPFGGSYELNTRTGQVTSSTHPTRLKVFRRDLESGM</sequence>
<evidence type="ECO:0000313" key="2">
    <source>
        <dbReference type="EMBL" id="QPD04141.1"/>
    </source>
</evidence>
<evidence type="ECO:0000313" key="3">
    <source>
        <dbReference type="Proteomes" id="UP000593737"/>
    </source>
</evidence>
<keyword evidence="1" id="KW-1133">Transmembrane helix</keyword>